<protein>
    <submittedName>
        <fullName evidence="8">Outer membrane protein</fullName>
    </submittedName>
    <submittedName>
        <fullName evidence="7">Structural protein MipA</fullName>
    </submittedName>
</protein>
<evidence type="ECO:0000256" key="3">
    <source>
        <dbReference type="ARBA" id="ARBA00022729"/>
    </source>
</evidence>
<feature type="chain" id="PRO_5013394023" evidence="6">
    <location>
        <begin position="22"/>
        <end position="250"/>
    </location>
</feature>
<organism evidence="7 9">
    <name type="scientific">Oceanimonas baumannii</name>
    <dbReference type="NCBI Taxonomy" id="129578"/>
    <lineage>
        <taxon>Bacteria</taxon>
        <taxon>Pseudomonadati</taxon>
        <taxon>Pseudomonadota</taxon>
        <taxon>Gammaproteobacteria</taxon>
        <taxon>Aeromonadales</taxon>
        <taxon>Aeromonadaceae</taxon>
        <taxon>Oceanimonas</taxon>
    </lineage>
</organism>
<evidence type="ECO:0000313" key="10">
    <source>
        <dbReference type="Proteomes" id="UP000295058"/>
    </source>
</evidence>
<dbReference type="InterPro" id="IPR010583">
    <property type="entry name" value="MipA"/>
</dbReference>
<dbReference type="OrthoDB" id="8741240at2"/>
<evidence type="ECO:0000256" key="4">
    <source>
        <dbReference type="ARBA" id="ARBA00023136"/>
    </source>
</evidence>
<keyword evidence="5" id="KW-0998">Cell outer membrane</keyword>
<proteinExistence type="inferred from homology"/>
<evidence type="ECO:0000256" key="6">
    <source>
        <dbReference type="SAM" id="SignalP"/>
    </source>
</evidence>
<evidence type="ECO:0000256" key="1">
    <source>
        <dbReference type="ARBA" id="ARBA00004442"/>
    </source>
</evidence>
<evidence type="ECO:0000256" key="5">
    <source>
        <dbReference type="ARBA" id="ARBA00023237"/>
    </source>
</evidence>
<dbReference type="Proteomes" id="UP000295058">
    <property type="component" value="Unassembled WGS sequence"/>
</dbReference>
<dbReference type="EMBL" id="SODO01000008">
    <property type="protein sequence ID" value="TDW58524.1"/>
    <property type="molecule type" value="Genomic_DNA"/>
</dbReference>
<dbReference type="Pfam" id="PF06629">
    <property type="entry name" value="MipA"/>
    <property type="match status" value="1"/>
</dbReference>
<sequence>MYRSIACSLATLPLLAVPAMAQPLNGSIGVSVTLAPDYLGSDDYKTRILPDANLRYGDQFYLNLRDGLGWNLYHQKNWTLSPFIGYIPGRDNDGDLSRFEKIDGGITGGMRLRYQPGPWNVTLKAQTPLTGDMDGYQVILRAGWRHSISPNWSAGIGPNLIYSSKEWTQSLFRVSATDAARSGFQRYEPGDGYWRLGLSGHVNYRFSSNWSLTGLATVTRLTGDAKDSPIVRQVGESTQVLAGTVLSYHF</sequence>
<name>A0A235CFC7_9GAMM</name>
<evidence type="ECO:0000313" key="8">
    <source>
        <dbReference type="EMBL" id="TDW58524.1"/>
    </source>
</evidence>
<evidence type="ECO:0000313" key="7">
    <source>
        <dbReference type="EMBL" id="OYD23328.1"/>
    </source>
</evidence>
<keyword evidence="4" id="KW-0472">Membrane</keyword>
<dbReference type="PANTHER" id="PTHR38776">
    <property type="entry name" value="MLTA-INTERACTING PROTEIN-RELATED"/>
    <property type="match status" value="1"/>
</dbReference>
<accession>A0A235CFC7</accession>
<dbReference type="Proteomes" id="UP000243640">
    <property type="component" value="Unassembled WGS sequence"/>
</dbReference>
<dbReference type="GO" id="GO:0009279">
    <property type="term" value="C:cell outer membrane"/>
    <property type="evidence" value="ECO:0007669"/>
    <property type="project" value="UniProtKB-SubCell"/>
</dbReference>
<evidence type="ECO:0000313" key="9">
    <source>
        <dbReference type="Proteomes" id="UP000243640"/>
    </source>
</evidence>
<keyword evidence="3 6" id="KW-0732">Signal</keyword>
<dbReference type="RefSeq" id="WP_094278884.1">
    <property type="nucleotide sequence ID" value="NZ_NQJF01000010.1"/>
</dbReference>
<feature type="signal peptide" evidence="6">
    <location>
        <begin position="1"/>
        <end position="21"/>
    </location>
</feature>
<dbReference type="PANTHER" id="PTHR38776:SF1">
    <property type="entry name" value="MLTA-INTERACTING PROTEIN-RELATED"/>
    <property type="match status" value="1"/>
</dbReference>
<comment type="subcellular location">
    <subcellularLocation>
        <location evidence="1">Cell outer membrane</location>
    </subcellularLocation>
</comment>
<comment type="similarity">
    <text evidence="2">Belongs to the MipA/OmpV family.</text>
</comment>
<gene>
    <name evidence="7" type="ORF">B6S09_12770</name>
    <name evidence="8" type="ORF">LY04_02302</name>
</gene>
<reference evidence="8 10" key="2">
    <citation type="submission" date="2019-03" db="EMBL/GenBank/DDBJ databases">
        <title>Genomic Encyclopedia of Archaeal and Bacterial Type Strains, Phase II (KMG-II): from individual species to whole genera.</title>
        <authorList>
            <person name="Goeker M."/>
        </authorList>
    </citation>
    <scope>NUCLEOTIDE SEQUENCE [LARGE SCALE GENOMIC DNA]</scope>
    <source>
        <strain evidence="8 10">DSM 15594</strain>
    </source>
</reference>
<reference evidence="7 9" key="1">
    <citation type="submission" date="2017-08" db="EMBL/GenBank/DDBJ databases">
        <title>Draft Genome Sequence of the Marine Bacterium Oceanimonas baumannii ATCC 700832.</title>
        <authorList>
            <person name="Mcclelland W.D."/>
            <person name="Brennan M.A."/>
            <person name="Trachtenberg A.M."/>
            <person name="Maclea K.S."/>
        </authorList>
    </citation>
    <scope>NUCLEOTIDE SEQUENCE [LARGE SCALE GENOMIC DNA]</scope>
    <source>
        <strain evidence="7 9">ATCC 700832</strain>
    </source>
</reference>
<keyword evidence="10" id="KW-1185">Reference proteome</keyword>
<dbReference type="EMBL" id="NQJF01000010">
    <property type="protein sequence ID" value="OYD23328.1"/>
    <property type="molecule type" value="Genomic_DNA"/>
</dbReference>
<comment type="caution">
    <text evidence="7">The sequence shown here is derived from an EMBL/GenBank/DDBJ whole genome shotgun (WGS) entry which is preliminary data.</text>
</comment>
<evidence type="ECO:0000256" key="2">
    <source>
        <dbReference type="ARBA" id="ARBA00005722"/>
    </source>
</evidence>
<dbReference type="AlphaFoldDB" id="A0A235CFC7"/>